<dbReference type="STRING" id="1297750.SAMN05444405_102212"/>
<accession>A0A1M4V1Y0</accession>
<dbReference type="EMBL" id="FQTV01000002">
    <property type="protein sequence ID" value="SHE62910.1"/>
    <property type="molecule type" value="Genomic_DNA"/>
</dbReference>
<dbReference type="Pfam" id="PF04966">
    <property type="entry name" value="OprB"/>
    <property type="match status" value="1"/>
</dbReference>
<dbReference type="OrthoDB" id="545475at2"/>
<evidence type="ECO:0000313" key="4">
    <source>
        <dbReference type="Proteomes" id="UP000184509"/>
    </source>
</evidence>
<dbReference type="InterPro" id="IPR007049">
    <property type="entry name" value="Carb-sel_porin_OprB"/>
</dbReference>
<evidence type="ECO:0000256" key="2">
    <source>
        <dbReference type="RuleBase" id="RU363072"/>
    </source>
</evidence>
<protein>
    <submittedName>
        <fullName evidence="3">Porin, OprB family</fullName>
    </submittedName>
</protein>
<dbReference type="InterPro" id="IPR052932">
    <property type="entry name" value="OprB_Porin"/>
</dbReference>
<gene>
    <name evidence="3" type="ORF">SAMN05444405_102212</name>
</gene>
<reference evidence="3 4" key="1">
    <citation type="submission" date="2016-11" db="EMBL/GenBank/DDBJ databases">
        <authorList>
            <person name="Jaros S."/>
            <person name="Januszkiewicz K."/>
            <person name="Wedrychowicz H."/>
        </authorList>
    </citation>
    <scope>NUCLEOTIDE SEQUENCE [LARGE SCALE GENOMIC DNA]</scope>
    <source>
        <strain evidence="3 4">DSM 26991</strain>
    </source>
</reference>
<dbReference type="AlphaFoldDB" id="A0A1M4V1Y0"/>
<sequence>MKRNKSLLVLSLAILSSFTTSLFAQEAAKEKEEAFSFEASYVGDLINNLSGGIKTGSSYLGMANIRLGFDTEKAELWNGGQFYVNAANTHGATPSADMLGDIQVISNIEAGNHSYLQELWYKQVLNKVELTVGLQDLNVEFANSQYGSLFMNSSFGILPVISTNFSAPIFPLTTLGVTAKWNPSEKISILGAVYDGNPTDFAFNPYNVKWRLSSGDGVLAITELQYNTTVNSLPGTYKLGAYSHRHRFKKNGVINSPDYNLVGFYAYGDQEVWKRNNKALGLFAQLGYSPSDVSTNNYYIGLGTNYTGLFSEKGSDILGLAIAHQHFTDGLSSETTIELTYHYLLTKNIFIQPDIQYVINPAGTGETLDNCFTCNMRFGISF</sequence>
<keyword evidence="4" id="KW-1185">Reference proteome</keyword>
<dbReference type="InterPro" id="IPR038673">
    <property type="entry name" value="OprB_sf"/>
</dbReference>
<keyword evidence="2" id="KW-0732">Signal</keyword>
<dbReference type="Proteomes" id="UP000184509">
    <property type="component" value="Unassembled WGS sequence"/>
</dbReference>
<dbReference type="RefSeq" id="WP_073399015.1">
    <property type="nucleotide sequence ID" value="NZ_FQTV01000002.1"/>
</dbReference>
<dbReference type="PANTHER" id="PTHR37944:SF1">
    <property type="entry name" value="PORIN B"/>
    <property type="match status" value="1"/>
</dbReference>
<proteinExistence type="inferred from homology"/>
<name>A0A1M4V1Y0_9BACE</name>
<dbReference type="GO" id="GO:0015288">
    <property type="term" value="F:porin activity"/>
    <property type="evidence" value="ECO:0007669"/>
    <property type="project" value="InterPro"/>
</dbReference>
<comment type="similarity">
    <text evidence="1 2">Belongs to the OprB family.</text>
</comment>
<evidence type="ECO:0000256" key="1">
    <source>
        <dbReference type="ARBA" id="ARBA00008769"/>
    </source>
</evidence>
<organism evidence="3 4">
    <name type="scientific">Bacteroides luti</name>
    <dbReference type="NCBI Taxonomy" id="1297750"/>
    <lineage>
        <taxon>Bacteria</taxon>
        <taxon>Pseudomonadati</taxon>
        <taxon>Bacteroidota</taxon>
        <taxon>Bacteroidia</taxon>
        <taxon>Bacteroidales</taxon>
        <taxon>Bacteroidaceae</taxon>
        <taxon>Bacteroides</taxon>
    </lineage>
</organism>
<dbReference type="Gene3D" id="2.40.160.180">
    <property type="entry name" value="Carbohydrate-selective porin OprB"/>
    <property type="match status" value="1"/>
</dbReference>
<dbReference type="PANTHER" id="PTHR37944">
    <property type="entry name" value="PORIN B"/>
    <property type="match status" value="1"/>
</dbReference>
<evidence type="ECO:0000313" key="3">
    <source>
        <dbReference type="EMBL" id="SHE62910.1"/>
    </source>
</evidence>
<feature type="signal peptide" evidence="2">
    <location>
        <begin position="1"/>
        <end position="24"/>
    </location>
</feature>
<dbReference type="GO" id="GO:0016020">
    <property type="term" value="C:membrane"/>
    <property type="evidence" value="ECO:0007669"/>
    <property type="project" value="InterPro"/>
</dbReference>
<feature type="chain" id="PRO_5011816578" evidence="2">
    <location>
        <begin position="25"/>
        <end position="382"/>
    </location>
</feature>
<dbReference type="GO" id="GO:0008643">
    <property type="term" value="P:carbohydrate transport"/>
    <property type="evidence" value="ECO:0007669"/>
    <property type="project" value="InterPro"/>
</dbReference>